<protein>
    <submittedName>
        <fullName evidence="1">Uncharacterized protein</fullName>
    </submittedName>
</protein>
<evidence type="ECO:0000313" key="2">
    <source>
        <dbReference type="Proteomes" id="UP000091918"/>
    </source>
</evidence>
<dbReference type="PANTHER" id="PTHR42749">
    <property type="entry name" value="CELL SHAPE-DETERMINING PROTEIN MREB"/>
    <property type="match status" value="1"/>
</dbReference>
<gene>
    <name evidence="1" type="ORF">ACJ72_01505</name>
</gene>
<dbReference type="STRING" id="1658172.A0A1B7P553"/>
<proteinExistence type="predicted"/>
<reference evidence="1 2" key="1">
    <citation type="submission" date="2015-07" db="EMBL/GenBank/DDBJ databases">
        <title>Emmonsia species relationships and genome sequence.</title>
        <authorList>
            <person name="Cuomo C.A."/>
            <person name="Schwartz I.S."/>
            <person name="Kenyon C."/>
            <person name="de Hoog G.S."/>
            <person name="Govender N.P."/>
            <person name="Botha A."/>
            <person name="Moreno L."/>
            <person name="de Vries M."/>
            <person name="Munoz J.F."/>
            <person name="Stielow J.B."/>
        </authorList>
    </citation>
    <scope>NUCLEOTIDE SEQUENCE [LARGE SCALE GENOMIC DNA]</scope>
    <source>
        <strain evidence="1 2">CBS 136260</strain>
    </source>
</reference>
<name>A0A1B7P553_9EURO</name>
<accession>A0A1B7P553</accession>
<dbReference type="OrthoDB" id="4178922at2759"/>
<sequence>MLMANSIYLADYITSLDIRRLFEEQIQRIFEMIDEQLERIENFPSSEKVTHVALSGGLGSSPYVQERFTDNYGEGKAGKRILISEDPQLAVCRGLVIDRIHRLRYGHSIVSPRYSSLSYGIVVNNKVGGSKLLPGQNDQVRINPYDGKRYIVNEIQWLVKQNQRIDKPQYISQIFNRVFETTSSEISWQNFIAMSKSPATRLPHTINEGDARVICEIESTVDRELLRQHAQPVKGRKWWSSSRKQDLQKIQYELRLCIGSSSLTFEVCLGDRVVGRSDEIRVTWLHTDMDDPGEQDTQAEWPVDWSNIGRAKEARK</sequence>
<keyword evidence="2" id="KW-1185">Reference proteome</keyword>
<dbReference type="PANTHER" id="PTHR42749:SF1">
    <property type="entry name" value="CELL SHAPE-DETERMINING PROTEIN MREB"/>
    <property type="match status" value="1"/>
</dbReference>
<organism evidence="1 2">
    <name type="scientific">Emergomyces africanus</name>
    <dbReference type="NCBI Taxonomy" id="1955775"/>
    <lineage>
        <taxon>Eukaryota</taxon>
        <taxon>Fungi</taxon>
        <taxon>Dikarya</taxon>
        <taxon>Ascomycota</taxon>
        <taxon>Pezizomycotina</taxon>
        <taxon>Eurotiomycetes</taxon>
        <taxon>Eurotiomycetidae</taxon>
        <taxon>Onygenales</taxon>
        <taxon>Ajellomycetaceae</taxon>
        <taxon>Emergomyces</taxon>
    </lineage>
</organism>
<dbReference type="InterPro" id="IPR043129">
    <property type="entry name" value="ATPase_NBD"/>
</dbReference>
<comment type="caution">
    <text evidence="1">The sequence shown here is derived from an EMBL/GenBank/DDBJ whole genome shotgun (WGS) entry which is preliminary data.</text>
</comment>
<dbReference type="EMBL" id="LGUA01000102">
    <property type="protein sequence ID" value="OAX84139.1"/>
    <property type="molecule type" value="Genomic_DNA"/>
</dbReference>
<dbReference type="AlphaFoldDB" id="A0A1B7P553"/>
<dbReference type="Proteomes" id="UP000091918">
    <property type="component" value="Unassembled WGS sequence"/>
</dbReference>
<evidence type="ECO:0000313" key="1">
    <source>
        <dbReference type="EMBL" id="OAX84139.1"/>
    </source>
</evidence>
<dbReference type="SUPFAM" id="SSF53067">
    <property type="entry name" value="Actin-like ATPase domain"/>
    <property type="match status" value="1"/>
</dbReference>